<evidence type="ECO:0000313" key="7">
    <source>
        <dbReference type="EMBL" id="CEF60861.1"/>
    </source>
</evidence>
<dbReference type="OMA" id="YASCHNV"/>
<dbReference type="InterPro" id="IPR003587">
    <property type="entry name" value="Hint_dom_N"/>
</dbReference>
<evidence type="ECO:0000256" key="2">
    <source>
        <dbReference type="ARBA" id="ARBA00022473"/>
    </source>
</evidence>
<evidence type="ECO:0000256" key="1">
    <source>
        <dbReference type="ARBA" id="ARBA00004239"/>
    </source>
</evidence>
<reference evidence="8" key="2">
    <citation type="submission" date="2014-09" db="EMBL/GenBank/DDBJ databases">
        <authorList>
            <person name="Martin A.A."/>
        </authorList>
    </citation>
    <scope>NUCLEOTIDE SEQUENCE</scope>
    <source>
        <strain evidence="8">ED321</strain>
    </source>
</reference>
<dbReference type="EMBL" id="LN609404">
    <property type="protein sequence ID" value="CEF60861.1"/>
    <property type="molecule type" value="Genomic_DNA"/>
</dbReference>
<protein>
    <submittedName>
        <fullName evidence="7">Hedgehog protein family and Hedgehog protein, Hint domain and Hint domain C-terminal and Hint domain N-terminal-containing protein</fullName>
    </submittedName>
</protein>
<evidence type="ECO:0000256" key="3">
    <source>
        <dbReference type="ARBA" id="ARBA00022729"/>
    </source>
</evidence>
<dbReference type="InterPro" id="IPR052140">
    <property type="entry name" value="Dev_Signal_Hedgehog-like"/>
</dbReference>
<keyword evidence="8" id="KW-1185">Reference proteome</keyword>
<dbReference type="InterPro" id="IPR036844">
    <property type="entry name" value="Hint_dom_sf"/>
</dbReference>
<dbReference type="Pfam" id="PF01079">
    <property type="entry name" value="Hint"/>
    <property type="match status" value="1"/>
</dbReference>
<dbReference type="GO" id="GO:0007267">
    <property type="term" value="P:cell-cell signaling"/>
    <property type="evidence" value="ECO:0007669"/>
    <property type="project" value="InterPro"/>
</dbReference>
<reference evidence="9" key="3">
    <citation type="submission" date="2020-12" db="UniProtKB">
        <authorList>
            <consortium name="WormBaseParasite"/>
        </authorList>
    </citation>
    <scope>IDENTIFICATION</scope>
</reference>
<gene>
    <name evidence="7 9 10" type="ORF">SRAE_X000259300</name>
</gene>
<proteinExistence type="predicted"/>
<dbReference type="PANTHER" id="PTHR46706:SF12">
    <property type="entry name" value="PROTEIN QUA-1-RELATED"/>
    <property type="match status" value="1"/>
</dbReference>
<dbReference type="GO" id="GO:0016540">
    <property type="term" value="P:protein autoprocessing"/>
    <property type="evidence" value="ECO:0007669"/>
    <property type="project" value="InterPro"/>
</dbReference>
<dbReference type="CDD" id="cd00081">
    <property type="entry name" value="Hint"/>
    <property type="match status" value="1"/>
</dbReference>
<dbReference type="GeneID" id="36385674"/>
<evidence type="ECO:0000259" key="6">
    <source>
        <dbReference type="SMART" id="SM00306"/>
    </source>
</evidence>
<dbReference type="SMART" id="SM00306">
    <property type="entry name" value="HintN"/>
    <property type="match status" value="1"/>
</dbReference>
<dbReference type="PROSITE" id="PS50817">
    <property type="entry name" value="INTEIN_N_TER"/>
    <property type="match status" value="1"/>
</dbReference>
<keyword evidence="3 4" id="KW-0732">Signal</keyword>
<dbReference type="GO" id="GO:0090597">
    <property type="term" value="P:nematode male tail mating organ morphogenesis"/>
    <property type="evidence" value="ECO:0007669"/>
    <property type="project" value="EnsemblMetazoa"/>
</dbReference>
<feature type="signal peptide" evidence="4">
    <location>
        <begin position="1"/>
        <end position="20"/>
    </location>
</feature>
<dbReference type="InterPro" id="IPR001767">
    <property type="entry name" value="Hedgehog_Hint"/>
</dbReference>
<feature type="chain" id="PRO_5015030120" evidence="4">
    <location>
        <begin position="21"/>
        <end position="497"/>
    </location>
</feature>
<evidence type="ECO:0000256" key="4">
    <source>
        <dbReference type="SAM" id="SignalP"/>
    </source>
</evidence>
<keyword evidence="2" id="KW-0217">Developmental protein</keyword>
<dbReference type="SUPFAM" id="SSF51294">
    <property type="entry name" value="Hedgehog/intein (Hint) domain"/>
    <property type="match status" value="1"/>
</dbReference>
<dbReference type="Proteomes" id="UP000035682">
    <property type="component" value="Unplaced"/>
</dbReference>
<dbReference type="PANTHER" id="PTHR46706">
    <property type="entry name" value="PROTEIN QUA-1-RELATED"/>
    <property type="match status" value="1"/>
</dbReference>
<sequence length="497" mass="54514">MIFKIIILLCTITIKCIVDSASCGGSGMPFRFEVTPSGSAILGCAMPQCFGGLNGGKGFLHDSKFNAIPEGEDGFFRENDFNKIKSRLPTAPSQIASCESTFTSQSCGNGNSWVGGFMQKKDGSMGLQCCSYDGMRFSQEIGQPIVRRGEVYSGGEVLRDGRQTGFDLITNIKQIDNGSYRLTVYRINCLPDPAEENNDVQLDSPNDITRILDKVTEFHRDSQPRVRDSLEVVQQQGGYARTSGVSDPVQGSDTFVQVGEASVPVQQGGYYYPVAGSIPACFAPNTTVITSNGPVEIKNLKIGDMVYSEENGIPKLSEVTSFLHKLPDTEVTFIHLELEDDTSLDITPQHFIYKGNCKEYGDLMVYAEKVKVGECLNKVTEDGKFIQVKVVDSTVKKIIGAYSPLTKNGNIIVNNISASCYSIVKSNSLAHTFFHYINEINKLLSTGVTRLFSKTGTTVDEETVELPAVAKYLYDSLNLIVPESIFDGETRNMFLKN</sequence>
<dbReference type="WBParaSite" id="SRAE_X000259300.1">
    <property type="protein sequence ID" value="SRAE_X000259300.1"/>
    <property type="gene ID" value="WBGene00268180"/>
</dbReference>
<dbReference type="CTD" id="36385674"/>
<dbReference type="AlphaFoldDB" id="A0A090KTW6"/>
<dbReference type="RefSeq" id="XP_024500070.1">
    <property type="nucleotide sequence ID" value="XM_024645826.1"/>
</dbReference>
<evidence type="ECO:0000259" key="5">
    <source>
        <dbReference type="SMART" id="SM00305"/>
    </source>
</evidence>
<dbReference type="GO" id="GO:0005576">
    <property type="term" value="C:extracellular region"/>
    <property type="evidence" value="ECO:0007669"/>
    <property type="project" value="UniProtKB-SubCell"/>
</dbReference>
<dbReference type="GO" id="GO:0016539">
    <property type="term" value="P:intein-mediated protein splicing"/>
    <property type="evidence" value="ECO:0007669"/>
    <property type="project" value="InterPro"/>
</dbReference>
<organism evidence="7">
    <name type="scientific">Strongyloides ratti</name>
    <name type="common">Parasitic roundworm</name>
    <dbReference type="NCBI Taxonomy" id="34506"/>
    <lineage>
        <taxon>Eukaryota</taxon>
        <taxon>Metazoa</taxon>
        <taxon>Ecdysozoa</taxon>
        <taxon>Nematoda</taxon>
        <taxon>Chromadorea</taxon>
        <taxon>Rhabditida</taxon>
        <taxon>Tylenchina</taxon>
        <taxon>Panagrolaimomorpha</taxon>
        <taxon>Strongyloidoidea</taxon>
        <taxon>Strongyloididae</taxon>
        <taxon>Strongyloides</taxon>
    </lineage>
</organism>
<accession>A0A090KTW6</accession>
<dbReference type="InterPro" id="IPR003586">
    <property type="entry name" value="Hint_dom_C"/>
</dbReference>
<name>A0A090KTW6_STRRB</name>
<comment type="subcellular location">
    <subcellularLocation>
        <location evidence="1">Secreted</location>
        <location evidence="1">Extracellular space</location>
    </subcellularLocation>
</comment>
<dbReference type="OrthoDB" id="5212at2759"/>
<dbReference type="InterPro" id="IPR001657">
    <property type="entry name" value="Hedgehog"/>
</dbReference>
<dbReference type="WormBase" id="SRAE_X000259300">
    <property type="protein sequence ID" value="SRP10141"/>
    <property type="gene ID" value="WBGene00268180"/>
</dbReference>
<feature type="domain" description="Hint" evidence="6">
    <location>
        <begin position="279"/>
        <end position="380"/>
    </location>
</feature>
<dbReference type="SMART" id="SM00305">
    <property type="entry name" value="HintC"/>
    <property type="match status" value="1"/>
</dbReference>
<evidence type="ECO:0000313" key="9">
    <source>
        <dbReference type="WBParaSite" id="SRAE_X000259300.1"/>
    </source>
</evidence>
<dbReference type="Gene3D" id="2.170.16.10">
    <property type="entry name" value="Hedgehog/Intein (Hint) domain"/>
    <property type="match status" value="1"/>
</dbReference>
<dbReference type="PRINTS" id="PR00632">
    <property type="entry name" value="SONICHHOG"/>
</dbReference>
<reference evidence="7" key="1">
    <citation type="submission" date="2014-09" db="EMBL/GenBank/DDBJ databases">
        <authorList>
            <person name="Aslett A.Martin."/>
        </authorList>
    </citation>
    <scope>NUCLEOTIDE SEQUENCE</scope>
    <source>
        <strain evidence="7">ED321 Heterogonic</strain>
    </source>
</reference>
<dbReference type="SMR" id="A0A090KTW6"/>
<dbReference type="InterPro" id="IPR006141">
    <property type="entry name" value="Intein_N"/>
</dbReference>
<feature type="domain" description="Hint" evidence="5">
    <location>
        <begin position="382"/>
        <end position="426"/>
    </location>
</feature>
<evidence type="ECO:0000313" key="8">
    <source>
        <dbReference type="Proteomes" id="UP000035682"/>
    </source>
</evidence>
<evidence type="ECO:0000313" key="10">
    <source>
        <dbReference type="WormBase" id="SRAE_X000259300"/>
    </source>
</evidence>